<organism evidence="1 2">
    <name type="scientific">Ligilactobacillus salivarius</name>
    <dbReference type="NCBI Taxonomy" id="1624"/>
    <lineage>
        <taxon>Bacteria</taxon>
        <taxon>Bacillati</taxon>
        <taxon>Bacillota</taxon>
        <taxon>Bacilli</taxon>
        <taxon>Lactobacillales</taxon>
        <taxon>Lactobacillaceae</taxon>
        <taxon>Ligilactobacillus</taxon>
    </lineage>
</organism>
<sequence length="145" mass="17143">MLKVSSPYKGYSLQGKHEIRSAHKEYLTFNFSFLSDDPDHNLDKNSKTINKRVRLKLLEKIANLSSRNIVEVLNLRREEGFERIDEDQVSISVNKKFIQSKRHLECDDGYWIFRLNDLGRVIGRKNENIYYLLAIDTKFEMYSHG</sequence>
<evidence type="ECO:0000313" key="2">
    <source>
        <dbReference type="Proteomes" id="UP000471300"/>
    </source>
</evidence>
<dbReference type="Proteomes" id="UP000471300">
    <property type="component" value="Unassembled WGS sequence"/>
</dbReference>
<gene>
    <name evidence="1" type="ORF">FYL06_08525</name>
</gene>
<evidence type="ECO:0000313" key="1">
    <source>
        <dbReference type="EMBL" id="MYZ66985.1"/>
    </source>
</evidence>
<accession>A0ABD6JCE2</accession>
<dbReference type="RefSeq" id="WP_160944677.1">
    <property type="nucleotide sequence ID" value="NZ_JBCFAB010000005.1"/>
</dbReference>
<protein>
    <submittedName>
        <fullName evidence="1">Uncharacterized protein</fullName>
    </submittedName>
</protein>
<proteinExistence type="predicted"/>
<dbReference type="AlphaFoldDB" id="A0ABD6JCE2"/>
<name>A0ABD6JCE2_9LACO</name>
<comment type="caution">
    <text evidence="1">The sequence shown here is derived from an EMBL/GenBank/DDBJ whole genome shotgun (WGS) entry which is preliminary data.</text>
</comment>
<reference evidence="1 2" key="1">
    <citation type="journal article" date="2020" name="Food Funct.">
        <title>Screening of Lactobacillus salivarius strains from the feces of Chinese populations and the evaluation of their effects against intestinal inflammation in mice.</title>
        <authorList>
            <person name="Zhai Q."/>
            <person name="Shen X."/>
            <person name="Cen S."/>
            <person name="Zhang C."/>
            <person name="Tian F."/>
            <person name="Zhao J."/>
            <person name="Zhang H."/>
            <person name="Xue Y."/>
            <person name="Chen W."/>
        </authorList>
    </citation>
    <scope>NUCLEOTIDE SEQUENCE [LARGE SCALE GENOMIC DNA]</scope>
    <source>
        <strain evidence="1 2">FZJTZ28M4.scaf</strain>
    </source>
</reference>
<dbReference type="EMBL" id="VSTU01000018">
    <property type="protein sequence ID" value="MYZ66985.1"/>
    <property type="molecule type" value="Genomic_DNA"/>
</dbReference>